<evidence type="ECO:0000256" key="1">
    <source>
        <dbReference type="SAM" id="MobiDB-lite"/>
    </source>
</evidence>
<evidence type="ECO:0000313" key="3">
    <source>
        <dbReference type="Proteomes" id="UP000192639"/>
    </source>
</evidence>
<accession>A0A1Y1S4U5</accession>
<organism evidence="2 3">
    <name type="scientific">Enterospora canceri</name>
    <dbReference type="NCBI Taxonomy" id="1081671"/>
    <lineage>
        <taxon>Eukaryota</taxon>
        <taxon>Fungi</taxon>
        <taxon>Fungi incertae sedis</taxon>
        <taxon>Microsporidia</taxon>
        <taxon>Enterocytozoonidae</taxon>
        <taxon>Enterospora</taxon>
    </lineage>
</organism>
<comment type="caution">
    <text evidence="2">The sequence shown here is derived from an EMBL/GenBank/DDBJ whole genome shotgun (WGS) entry which is preliminary data.</text>
</comment>
<reference evidence="2 3" key="1">
    <citation type="journal article" date="2017" name="Environ. Microbiol.">
        <title>Decay of the glycolytic pathway and adaptation to intranuclear parasitism within Enterocytozoonidae microsporidia.</title>
        <authorList>
            <person name="Wiredu Boakye D."/>
            <person name="Jaroenlak P."/>
            <person name="Prachumwat A."/>
            <person name="Williams T.A."/>
            <person name="Bateman K.S."/>
            <person name="Itsathitphaisarn O."/>
            <person name="Sritunyalucksana K."/>
            <person name="Paszkiewicz K.H."/>
            <person name="Moore K.A."/>
            <person name="Stentiford G.D."/>
            <person name="Williams B.A."/>
        </authorList>
    </citation>
    <scope>NUCLEOTIDE SEQUENCE [LARGE SCALE GENOMIC DNA]</scope>
    <source>
        <strain evidence="2 3">GB1</strain>
    </source>
</reference>
<keyword evidence="3" id="KW-1185">Reference proteome</keyword>
<gene>
    <name evidence="2" type="ORF">ECANGB1_2239</name>
</gene>
<dbReference type="Proteomes" id="UP000192639">
    <property type="component" value="Unassembled WGS sequence"/>
</dbReference>
<feature type="compositionally biased region" description="Low complexity" evidence="1">
    <location>
        <begin position="32"/>
        <end position="44"/>
    </location>
</feature>
<feature type="compositionally biased region" description="Polar residues" evidence="1">
    <location>
        <begin position="45"/>
        <end position="60"/>
    </location>
</feature>
<name>A0A1Y1S4U5_9MICR</name>
<dbReference type="AlphaFoldDB" id="A0A1Y1S4U5"/>
<dbReference type="VEuPathDB" id="MicrosporidiaDB:ECANGB1_2239"/>
<evidence type="ECO:0000313" key="2">
    <source>
        <dbReference type="EMBL" id="ORD93444.1"/>
    </source>
</evidence>
<feature type="region of interest" description="Disordered" evidence="1">
    <location>
        <begin position="1"/>
        <end position="60"/>
    </location>
</feature>
<feature type="compositionally biased region" description="Basic and acidic residues" evidence="1">
    <location>
        <begin position="1"/>
        <end position="11"/>
    </location>
</feature>
<proteinExistence type="predicted"/>
<dbReference type="EMBL" id="LWDP01000082">
    <property type="protein sequence ID" value="ORD93444.1"/>
    <property type="molecule type" value="Genomic_DNA"/>
</dbReference>
<protein>
    <submittedName>
        <fullName evidence="2">Uncharacterized protein</fullName>
    </submittedName>
</protein>
<sequence length="368" mass="43126">MPSMRKNEKSKSITTTRNYRGATKKSPKEENNQQSSNLTNSLKNESQQSRPTDDQQSACSSKCHQITTDQHISDIEKENCTTFTTADDELPAKLNSQVPITKDDIKAIFNSLPDESTQSKDHLRIVNLVVQRVFQRYSNVCIDAHTFDWIQRIILRKINSGGYLPGFAHPDTFQELPNFALHSDYPVSLSGILVWNIHKINFDECDSKDEYHFEPKYYWNLCGRTLHFSKHKWLSKVINYEESTIEIYYTNKKKRRVYETVKDLLSKYHNDIYRLFVSRAKKDHHGWYRFYLKDVFGELKKIMDRGEYQYMEKGAVCKLLINRIFNAYINCNMLIEIVSGEEFCLSISEDLEVRVYKAIKTNGIVEMD</sequence>